<dbReference type="Pfam" id="PF08294">
    <property type="entry name" value="TIM21"/>
    <property type="match status" value="1"/>
</dbReference>
<evidence type="ECO:0000256" key="7">
    <source>
        <dbReference type="ARBA" id="ARBA00022989"/>
    </source>
</evidence>
<dbReference type="GO" id="GO:0030150">
    <property type="term" value="P:protein import into mitochondrial matrix"/>
    <property type="evidence" value="ECO:0007669"/>
    <property type="project" value="UniProtKB-UniRule"/>
</dbReference>
<comment type="subunit">
    <text evidence="10">Component of the TIM23 complex.</text>
</comment>
<dbReference type="InterPro" id="IPR038552">
    <property type="entry name" value="Tim21_IMS_sf"/>
</dbReference>
<proteinExistence type="inferred from homology"/>
<dbReference type="Gene3D" id="3.10.450.320">
    <property type="entry name" value="Mitochondrial import inner membrane translocase subunit Tim21"/>
    <property type="match status" value="1"/>
</dbReference>
<evidence type="ECO:0000256" key="8">
    <source>
        <dbReference type="ARBA" id="ARBA00023128"/>
    </source>
</evidence>
<evidence type="ECO:0000313" key="11">
    <source>
        <dbReference type="EMBL" id="ORE17516.1"/>
    </source>
</evidence>
<evidence type="ECO:0000256" key="10">
    <source>
        <dbReference type="RuleBase" id="RU367142"/>
    </source>
</evidence>
<sequence>MFRILSKRSVGGFPKASVLKTRQYSAPVRYTNKASKQNALATAKPWSELSTPQKGIYAYLSEMLLTFSSSVVVASKTTFNVGIILTGFALTSAIVYYIGSELFGSQSTTSIFSDAVDRVKANEEIVSILGEPIKAHGEPSRNSRRRNRRIASQVVEDQEHKPHLFMRFYLEGSITQGTVMLEMIKDEKDKWQYKQLYVDVPGQGLPSRRIYLERK</sequence>
<keyword evidence="7 10" id="KW-1133">Transmembrane helix</keyword>
<dbReference type="Proteomes" id="UP000242381">
    <property type="component" value="Unassembled WGS sequence"/>
</dbReference>
<name>A0A0A1PD47_RHIZD</name>
<keyword evidence="10" id="KW-0811">Translocation</keyword>
<evidence type="ECO:0000256" key="6">
    <source>
        <dbReference type="ARBA" id="ARBA00022946"/>
    </source>
</evidence>
<keyword evidence="8 10" id="KW-0496">Mitochondrion</keyword>
<keyword evidence="10" id="KW-0813">Transport</keyword>
<dbReference type="EMBL" id="KV921353">
    <property type="protein sequence ID" value="ORE17516.1"/>
    <property type="molecule type" value="Genomic_DNA"/>
</dbReference>
<comment type="similarity">
    <text evidence="2 10">Belongs to the TIM21 family.</text>
</comment>
<accession>A0A0A1PD47</accession>
<gene>
    <name evidence="11" type="ORF">BCV71DRAFT_235715</name>
</gene>
<comment type="function">
    <text evidence="10">Essential component of the TIM23 complex, a complex that mediates the translocation of transit peptide-containing proteins across the mitochondrial inner membrane.</text>
</comment>
<feature type="transmembrane region" description="Helical" evidence="10">
    <location>
        <begin position="81"/>
        <end position="99"/>
    </location>
</feature>
<dbReference type="AlphaFoldDB" id="A0A0A1PD47"/>
<evidence type="ECO:0000313" key="12">
    <source>
        <dbReference type="Proteomes" id="UP000242381"/>
    </source>
</evidence>
<keyword evidence="4 10" id="KW-0812">Transmembrane</keyword>
<protein>
    <recommendedName>
        <fullName evidence="3 10">Mitochondrial import inner membrane translocase subunit Tim21</fullName>
    </recommendedName>
</protein>
<dbReference type="FunFam" id="3.10.450.320:FF:000002">
    <property type="entry name" value="Mitochondrial import inner membrane translocase subunit tim21"/>
    <property type="match status" value="1"/>
</dbReference>
<dbReference type="PANTHER" id="PTHR13032">
    <property type="entry name" value="MITOCHONDRIAL IMPORT INNER MEMBRANE TRANSLOCASE SUBUNIT TIM21"/>
    <property type="match status" value="1"/>
</dbReference>
<dbReference type="GO" id="GO:0005744">
    <property type="term" value="C:TIM23 mitochondrial import inner membrane translocase complex"/>
    <property type="evidence" value="ECO:0007669"/>
    <property type="project" value="UniProtKB-UniRule"/>
</dbReference>
<evidence type="ECO:0000256" key="2">
    <source>
        <dbReference type="ARBA" id="ARBA00010867"/>
    </source>
</evidence>
<keyword evidence="9 10" id="KW-0472">Membrane</keyword>
<evidence type="ECO:0000256" key="3">
    <source>
        <dbReference type="ARBA" id="ARBA00020726"/>
    </source>
</evidence>
<evidence type="ECO:0000256" key="1">
    <source>
        <dbReference type="ARBA" id="ARBA00004434"/>
    </source>
</evidence>
<comment type="subcellular location">
    <subcellularLocation>
        <location evidence="1 10">Mitochondrion inner membrane</location>
        <topology evidence="1 10">Single-pass membrane protein</topology>
    </subcellularLocation>
</comment>
<organism evidence="11 12">
    <name type="scientific">Rhizopus microsporus</name>
    <dbReference type="NCBI Taxonomy" id="58291"/>
    <lineage>
        <taxon>Eukaryota</taxon>
        <taxon>Fungi</taxon>
        <taxon>Fungi incertae sedis</taxon>
        <taxon>Mucoromycota</taxon>
        <taxon>Mucoromycotina</taxon>
        <taxon>Mucoromycetes</taxon>
        <taxon>Mucorales</taxon>
        <taxon>Mucorineae</taxon>
        <taxon>Rhizopodaceae</taxon>
        <taxon>Rhizopus</taxon>
    </lineage>
</organism>
<dbReference type="PANTHER" id="PTHR13032:SF6">
    <property type="entry name" value="MITOCHONDRIAL IMPORT INNER MEMBRANE TRANSLOCASE SUBUNIT TIM21"/>
    <property type="match status" value="1"/>
</dbReference>
<keyword evidence="5 10" id="KW-0999">Mitochondrion inner membrane</keyword>
<reference evidence="11 12" key="1">
    <citation type="journal article" date="2016" name="Proc. Natl. Acad. Sci. U.S.A.">
        <title>Lipid metabolic changes in an early divergent fungus govern the establishment of a mutualistic symbiosis with endobacteria.</title>
        <authorList>
            <person name="Lastovetsky O.A."/>
            <person name="Gaspar M.L."/>
            <person name="Mondo S.J."/>
            <person name="LaButti K.M."/>
            <person name="Sandor L."/>
            <person name="Grigoriev I.V."/>
            <person name="Henry S.A."/>
            <person name="Pawlowska T.E."/>
        </authorList>
    </citation>
    <scope>NUCLEOTIDE SEQUENCE [LARGE SCALE GENOMIC DNA]</scope>
    <source>
        <strain evidence="11 12">ATCC 11559</strain>
    </source>
</reference>
<evidence type="ECO:0000256" key="9">
    <source>
        <dbReference type="ARBA" id="ARBA00023136"/>
    </source>
</evidence>
<keyword evidence="10" id="KW-0653">Protein transport</keyword>
<keyword evidence="6" id="KW-0809">Transit peptide</keyword>
<evidence type="ECO:0000256" key="5">
    <source>
        <dbReference type="ARBA" id="ARBA00022792"/>
    </source>
</evidence>
<evidence type="ECO:0000256" key="4">
    <source>
        <dbReference type="ARBA" id="ARBA00022692"/>
    </source>
</evidence>
<dbReference type="VEuPathDB" id="FungiDB:BCV72DRAFT_306585"/>
<dbReference type="InterPro" id="IPR013261">
    <property type="entry name" value="Tim21"/>
</dbReference>